<dbReference type="PANTHER" id="PTHR11358">
    <property type="entry name" value="ARGINASE/AGMATINASE"/>
    <property type="match status" value="1"/>
</dbReference>
<dbReference type="AlphaFoldDB" id="A0AAN9AP83"/>
<dbReference type="EMBL" id="JBAMIC010000024">
    <property type="protein sequence ID" value="KAK7090540.1"/>
    <property type="molecule type" value="Genomic_DNA"/>
</dbReference>
<dbReference type="InterPro" id="IPR005925">
    <property type="entry name" value="Agmatinase-rel"/>
</dbReference>
<evidence type="ECO:0000256" key="6">
    <source>
        <dbReference type="RuleBase" id="RU003684"/>
    </source>
</evidence>
<feature type="binding site" evidence="5">
    <location>
        <position position="169"/>
    </location>
    <ligand>
        <name>Mn(2+)</name>
        <dbReference type="ChEBI" id="CHEBI:29035"/>
        <label>1</label>
    </ligand>
</feature>
<feature type="binding site" evidence="5">
    <location>
        <position position="171"/>
    </location>
    <ligand>
        <name>Mn(2+)</name>
        <dbReference type="ChEBI" id="CHEBI:29035"/>
        <label>1</label>
    </ligand>
</feature>
<feature type="binding site" evidence="5">
    <location>
        <position position="146"/>
    </location>
    <ligand>
        <name>Mn(2+)</name>
        <dbReference type="ChEBI" id="CHEBI:29035"/>
        <label>1</label>
    </ligand>
</feature>
<dbReference type="PIRSF" id="PIRSF036979">
    <property type="entry name" value="Arginase"/>
    <property type="match status" value="1"/>
</dbReference>
<evidence type="ECO:0000313" key="7">
    <source>
        <dbReference type="EMBL" id="KAK7090540.1"/>
    </source>
</evidence>
<comment type="similarity">
    <text evidence="1">Belongs to the arginase family. Agmatinase subfamily.</text>
</comment>
<protein>
    <recommendedName>
        <fullName evidence="9">Agmatinase</fullName>
    </recommendedName>
</protein>
<dbReference type="Proteomes" id="UP001374579">
    <property type="component" value="Unassembled WGS sequence"/>
</dbReference>
<reference evidence="7 8" key="1">
    <citation type="submission" date="2024-02" db="EMBL/GenBank/DDBJ databases">
        <title>Chromosome-scale genome assembly of the rough periwinkle Littorina saxatilis.</title>
        <authorList>
            <person name="De Jode A."/>
            <person name="Faria R."/>
            <person name="Formenti G."/>
            <person name="Sims Y."/>
            <person name="Smith T.P."/>
            <person name="Tracey A."/>
            <person name="Wood J.M.D."/>
            <person name="Zagrodzka Z.B."/>
            <person name="Johannesson K."/>
            <person name="Butlin R.K."/>
            <person name="Leder E.H."/>
        </authorList>
    </citation>
    <scope>NUCLEOTIDE SEQUENCE [LARGE SCALE GENOMIC DNA]</scope>
    <source>
        <strain evidence="7">Snail1</strain>
        <tissue evidence="7">Muscle</tissue>
    </source>
</reference>
<evidence type="ECO:0000256" key="5">
    <source>
        <dbReference type="PIRSR" id="PIRSR036979-1"/>
    </source>
</evidence>
<sequence>MKSMICKQVLRSNRFFCTNGVRSRRNAPLSGNEMPRSGGIASMMRLPVQENTDGLDVCFVGVPLDSGTSIKSGTRFGPRQIRQESCAIRSAHYDLGAVPFEDVQVADVGDVSMNIYNLPEAVKQIKAAYDKLISNGCVPLTMGGDHTITYPILQAMKDKHGPVGLILLDAHPDTQDTMLGASIAHGTPFRRAVEYGCLDCTRVVQIGLNGSVNSLDDYKWGLDQGFRVVTAKECWHKSLEPLMAEVRGMMGQGPVYISFDIDALDPSYAPGTGGPEIGGLTTCQALEVLRGAADLNIVGCDVVEVSPPYDMAGTTAMTAANLLFEMLCILPGIKRRH</sequence>
<proteinExistence type="inferred from homology"/>
<keyword evidence="3 6" id="KW-0378">Hydrolase</keyword>
<evidence type="ECO:0000256" key="1">
    <source>
        <dbReference type="ARBA" id="ARBA00009227"/>
    </source>
</evidence>
<feature type="binding site" evidence="5">
    <location>
        <position position="260"/>
    </location>
    <ligand>
        <name>Mn(2+)</name>
        <dbReference type="ChEBI" id="CHEBI:29035"/>
        <label>1</label>
    </ligand>
</feature>
<dbReference type="Pfam" id="PF00491">
    <property type="entry name" value="Arginase"/>
    <property type="match status" value="1"/>
</dbReference>
<keyword evidence="4 5" id="KW-0464">Manganese</keyword>
<dbReference type="GO" id="GO:0008783">
    <property type="term" value="F:agmatinase activity"/>
    <property type="evidence" value="ECO:0007669"/>
    <property type="project" value="TreeGrafter"/>
</dbReference>
<evidence type="ECO:0000256" key="3">
    <source>
        <dbReference type="ARBA" id="ARBA00022801"/>
    </source>
</evidence>
<evidence type="ECO:0000256" key="4">
    <source>
        <dbReference type="ARBA" id="ARBA00023211"/>
    </source>
</evidence>
<accession>A0AAN9AP83</accession>
<feature type="binding site" evidence="5">
    <location>
        <position position="262"/>
    </location>
    <ligand>
        <name>Mn(2+)</name>
        <dbReference type="ChEBI" id="CHEBI:29035"/>
        <label>1</label>
    </ligand>
</feature>
<dbReference type="NCBIfam" id="TIGR01230">
    <property type="entry name" value="agmatinase"/>
    <property type="match status" value="1"/>
</dbReference>
<dbReference type="GO" id="GO:0033389">
    <property type="term" value="P:putrescine biosynthetic process from arginine, via agmatine"/>
    <property type="evidence" value="ECO:0007669"/>
    <property type="project" value="TreeGrafter"/>
</dbReference>
<dbReference type="Gene3D" id="3.40.800.10">
    <property type="entry name" value="Ureohydrolase domain"/>
    <property type="match status" value="1"/>
</dbReference>
<dbReference type="GO" id="GO:0047971">
    <property type="term" value="F:guanidinobutyrase activity"/>
    <property type="evidence" value="ECO:0007669"/>
    <property type="project" value="UniProtKB-ARBA"/>
</dbReference>
<evidence type="ECO:0000256" key="2">
    <source>
        <dbReference type="ARBA" id="ARBA00022723"/>
    </source>
</evidence>
<dbReference type="CDD" id="cd11592">
    <property type="entry name" value="Agmatinase_PAH"/>
    <property type="match status" value="1"/>
</dbReference>
<gene>
    <name evidence="7" type="ORF">V1264_010322</name>
</gene>
<dbReference type="InterPro" id="IPR020855">
    <property type="entry name" value="Ureohydrolase_Mn_BS"/>
</dbReference>
<dbReference type="PANTHER" id="PTHR11358:SF26">
    <property type="entry name" value="GUANIDINO ACID HYDROLASE, MITOCHONDRIAL"/>
    <property type="match status" value="1"/>
</dbReference>
<organism evidence="7 8">
    <name type="scientific">Littorina saxatilis</name>
    <dbReference type="NCBI Taxonomy" id="31220"/>
    <lineage>
        <taxon>Eukaryota</taxon>
        <taxon>Metazoa</taxon>
        <taxon>Spiralia</taxon>
        <taxon>Lophotrochozoa</taxon>
        <taxon>Mollusca</taxon>
        <taxon>Gastropoda</taxon>
        <taxon>Caenogastropoda</taxon>
        <taxon>Littorinimorpha</taxon>
        <taxon>Littorinoidea</taxon>
        <taxon>Littorinidae</taxon>
        <taxon>Littorina</taxon>
    </lineage>
</organism>
<dbReference type="PROSITE" id="PS01053">
    <property type="entry name" value="ARGINASE_1"/>
    <property type="match status" value="1"/>
</dbReference>
<dbReference type="PRINTS" id="PR00116">
    <property type="entry name" value="ARGINASE"/>
</dbReference>
<dbReference type="InterPro" id="IPR006035">
    <property type="entry name" value="Ureohydrolase"/>
</dbReference>
<evidence type="ECO:0000313" key="8">
    <source>
        <dbReference type="Proteomes" id="UP001374579"/>
    </source>
</evidence>
<dbReference type="SUPFAM" id="SSF52768">
    <property type="entry name" value="Arginase/deacetylase"/>
    <property type="match status" value="1"/>
</dbReference>
<dbReference type="PROSITE" id="PS51409">
    <property type="entry name" value="ARGINASE_2"/>
    <property type="match status" value="1"/>
</dbReference>
<dbReference type="FunFam" id="3.40.800.10:FF:000002">
    <property type="entry name" value="Agmatinase"/>
    <property type="match status" value="1"/>
</dbReference>
<dbReference type="InterPro" id="IPR023696">
    <property type="entry name" value="Ureohydrolase_dom_sf"/>
</dbReference>
<comment type="cofactor">
    <cofactor evidence="5">
        <name>Mn(2+)</name>
        <dbReference type="ChEBI" id="CHEBI:29035"/>
    </cofactor>
    <text evidence="5">Binds 2 manganese ions per subunit.</text>
</comment>
<name>A0AAN9AP83_9CAEN</name>
<evidence type="ECO:0008006" key="9">
    <source>
        <dbReference type="Google" id="ProtNLM"/>
    </source>
</evidence>
<keyword evidence="8" id="KW-1185">Reference proteome</keyword>
<dbReference type="GO" id="GO:0046872">
    <property type="term" value="F:metal ion binding"/>
    <property type="evidence" value="ECO:0007669"/>
    <property type="project" value="UniProtKB-KW"/>
</dbReference>
<keyword evidence="2 5" id="KW-0479">Metal-binding</keyword>
<feature type="binding site" evidence="5">
    <location>
        <position position="173"/>
    </location>
    <ligand>
        <name>Mn(2+)</name>
        <dbReference type="ChEBI" id="CHEBI:29035"/>
        <label>1</label>
    </ligand>
</feature>
<comment type="caution">
    <text evidence="7">The sequence shown here is derived from an EMBL/GenBank/DDBJ whole genome shotgun (WGS) entry which is preliminary data.</text>
</comment>